<reference evidence="1" key="1">
    <citation type="submission" date="2021-06" db="EMBL/GenBank/DDBJ databases">
        <authorList>
            <person name="Kallberg Y."/>
            <person name="Tangrot J."/>
            <person name="Rosling A."/>
        </authorList>
    </citation>
    <scope>NUCLEOTIDE SEQUENCE</scope>
    <source>
        <strain evidence="1">IL203A</strain>
    </source>
</reference>
<sequence length="144" mass="16208">EYIVTAHKEHNNKSRVHRSSITKAPDSETASASQCNLRFGDCKSLSKHCGMREHCKQDSKEKKRAEEMDSQVSRTSIGKKPDVIMTMIKYEVAGEDIFLNVLMKGASGYNSTSTLIMHVKSLVHLLLTLRNIEIVNKSLMIQTL</sequence>
<organism evidence="1 2">
    <name type="scientific">Dentiscutata heterogama</name>
    <dbReference type="NCBI Taxonomy" id="1316150"/>
    <lineage>
        <taxon>Eukaryota</taxon>
        <taxon>Fungi</taxon>
        <taxon>Fungi incertae sedis</taxon>
        <taxon>Mucoromycota</taxon>
        <taxon>Glomeromycotina</taxon>
        <taxon>Glomeromycetes</taxon>
        <taxon>Diversisporales</taxon>
        <taxon>Gigasporaceae</taxon>
        <taxon>Dentiscutata</taxon>
    </lineage>
</organism>
<accession>A0ACA9LNP1</accession>
<feature type="non-terminal residue" evidence="1">
    <location>
        <position position="1"/>
    </location>
</feature>
<name>A0ACA9LNP1_9GLOM</name>
<dbReference type="Proteomes" id="UP000789702">
    <property type="component" value="Unassembled WGS sequence"/>
</dbReference>
<keyword evidence="2" id="KW-1185">Reference proteome</keyword>
<protein>
    <submittedName>
        <fullName evidence="1">11283_t:CDS:1</fullName>
    </submittedName>
</protein>
<comment type="caution">
    <text evidence="1">The sequence shown here is derived from an EMBL/GenBank/DDBJ whole genome shotgun (WGS) entry which is preliminary data.</text>
</comment>
<evidence type="ECO:0000313" key="1">
    <source>
        <dbReference type="EMBL" id="CAG8540030.1"/>
    </source>
</evidence>
<dbReference type="EMBL" id="CAJVPU010004920">
    <property type="protein sequence ID" value="CAG8540030.1"/>
    <property type="molecule type" value="Genomic_DNA"/>
</dbReference>
<gene>
    <name evidence="1" type="ORF">DHETER_LOCUS4763</name>
</gene>
<evidence type="ECO:0000313" key="2">
    <source>
        <dbReference type="Proteomes" id="UP000789702"/>
    </source>
</evidence>
<proteinExistence type="predicted"/>